<reference evidence="2" key="1">
    <citation type="submission" date="2016-10" db="EMBL/GenBank/DDBJ databases">
        <authorList>
            <person name="de Groot N.N."/>
        </authorList>
    </citation>
    <scope>NUCLEOTIDE SEQUENCE</scope>
</reference>
<feature type="transmembrane region" description="Helical" evidence="1">
    <location>
        <begin position="38"/>
        <end position="58"/>
    </location>
</feature>
<keyword evidence="1" id="KW-0472">Membrane</keyword>
<name>A0A1W1DZ69_9ZZZZ</name>
<gene>
    <name evidence="2" type="ORF">MNB_SUP05-SYMBIONT-4-974</name>
</gene>
<dbReference type="EMBL" id="FPHY01000125">
    <property type="protein sequence ID" value="SFV86917.1"/>
    <property type="molecule type" value="Genomic_DNA"/>
</dbReference>
<evidence type="ECO:0000313" key="2">
    <source>
        <dbReference type="EMBL" id="SFV86917.1"/>
    </source>
</evidence>
<organism evidence="2">
    <name type="scientific">hydrothermal vent metagenome</name>
    <dbReference type="NCBI Taxonomy" id="652676"/>
    <lineage>
        <taxon>unclassified sequences</taxon>
        <taxon>metagenomes</taxon>
        <taxon>ecological metagenomes</taxon>
    </lineage>
</organism>
<feature type="transmembrane region" description="Helical" evidence="1">
    <location>
        <begin position="6"/>
        <end position="26"/>
    </location>
</feature>
<dbReference type="AlphaFoldDB" id="A0A1W1DZ69"/>
<sequence>MGDLNLLLVPYGYLSVIVANILIKRMFNQPTFLEGSKVNSFVLMSFVVLLSLLLHAVYGDLNKVSAAKLMIELFIFIITFLGFRKYAYMKFVLGFNNHKMGGFYG</sequence>
<proteinExistence type="predicted"/>
<evidence type="ECO:0000256" key="1">
    <source>
        <dbReference type="SAM" id="Phobius"/>
    </source>
</evidence>
<keyword evidence="1" id="KW-1133">Transmembrane helix</keyword>
<accession>A0A1W1DZ69</accession>
<keyword evidence="1" id="KW-0812">Transmembrane</keyword>
<protein>
    <submittedName>
        <fullName evidence="2">Uncharacterized protein</fullName>
    </submittedName>
</protein>